<accession>A0A2N3KXQ8</accession>
<feature type="region of interest" description="Disordered" evidence="3">
    <location>
        <begin position="1"/>
        <end position="21"/>
    </location>
</feature>
<evidence type="ECO:0000256" key="3">
    <source>
        <dbReference type="SAM" id="MobiDB-lite"/>
    </source>
</evidence>
<dbReference type="SUPFAM" id="SSF111369">
    <property type="entry name" value="HlyD-like secretion proteins"/>
    <property type="match status" value="2"/>
</dbReference>
<reference evidence="7 8" key="1">
    <citation type="submission" date="2017-09" db="EMBL/GenBank/DDBJ databases">
        <title>Biodiversity and function of Thalassospira species in the particle-attached aromatic-hydrocarbon-degrading consortia from the surface seawater of the South China Sea.</title>
        <authorList>
            <person name="Dong C."/>
            <person name="Liu R."/>
            <person name="Shao Z."/>
        </authorList>
    </citation>
    <scope>NUCLEOTIDE SEQUENCE [LARGE SCALE GENOMIC DNA]</scope>
    <source>
        <strain evidence="7 8">CSC1P2</strain>
    </source>
</reference>
<evidence type="ECO:0000256" key="2">
    <source>
        <dbReference type="SAM" id="Coils"/>
    </source>
</evidence>
<dbReference type="GO" id="GO:0030313">
    <property type="term" value="C:cell envelope"/>
    <property type="evidence" value="ECO:0007669"/>
    <property type="project" value="UniProtKB-SubCell"/>
</dbReference>
<evidence type="ECO:0000259" key="6">
    <source>
        <dbReference type="Pfam" id="PF25990"/>
    </source>
</evidence>
<feature type="domain" description="YknX-like beta-barrel" evidence="6">
    <location>
        <begin position="261"/>
        <end position="350"/>
    </location>
</feature>
<feature type="domain" description="Multidrug export protein EmrA/FarA alpha-helical hairpin" evidence="5">
    <location>
        <begin position="103"/>
        <end position="224"/>
    </location>
</feature>
<dbReference type="PANTHER" id="PTHR30386:SF19">
    <property type="entry name" value="MULTIDRUG EXPORT PROTEIN EMRA-RELATED"/>
    <property type="match status" value="1"/>
</dbReference>
<evidence type="ECO:0000259" key="5">
    <source>
        <dbReference type="Pfam" id="PF25885"/>
    </source>
</evidence>
<dbReference type="EMBL" id="NWTK01000002">
    <property type="protein sequence ID" value="PKR55280.1"/>
    <property type="molecule type" value="Genomic_DNA"/>
</dbReference>
<sequence>MNERVDNAANPEQGNEGSAAPKRKRRWLRPVLLVLGPVAVIVGGAYWYYSGGRFVETENAYVHADMVAISPQVSGQVAEVLVHENQQVKKGDVILRLDRNPFEIAVEQAQANLASVRQDMNALKQSYAEQQGNLEMAKIQLEYAQKTYARQSQLSKRNVVSKAAFDDAQNAVASAKQQIALDRQAMQTTLAKLGGSVDTPVEQLPQFQQAKADLDQAELDLAHTVITAPFDGVVTNKPEPGAYITPGKAVASLISTQSMWIDANFKEVDLTYLEPGQEVSVTVDAYPDHEWKGVVQSVSPATGAEFSVLPAQNATGNWVKVVQRVPVRIELEMTDSQPILRAGMSTVVEVDTHHKREVPAFARTALSWIGINQAEAGTAGGESAQ</sequence>
<dbReference type="Gene3D" id="2.40.50.100">
    <property type="match status" value="1"/>
</dbReference>
<dbReference type="PANTHER" id="PTHR30386">
    <property type="entry name" value="MEMBRANE FUSION SUBUNIT OF EMRAB-TOLC MULTIDRUG EFFLUX PUMP"/>
    <property type="match status" value="1"/>
</dbReference>
<evidence type="ECO:0000313" key="8">
    <source>
        <dbReference type="Proteomes" id="UP000233597"/>
    </source>
</evidence>
<keyword evidence="4" id="KW-0472">Membrane</keyword>
<dbReference type="Proteomes" id="UP000233597">
    <property type="component" value="Unassembled WGS sequence"/>
</dbReference>
<dbReference type="Gene3D" id="2.40.30.170">
    <property type="match status" value="1"/>
</dbReference>
<dbReference type="OrthoDB" id="9811754at2"/>
<comment type="subcellular location">
    <subcellularLocation>
        <location evidence="1">Cell envelope</location>
    </subcellularLocation>
</comment>
<evidence type="ECO:0000256" key="4">
    <source>
        <dbReference type="SAM" id="Phobius"/>
    </source>
</evidence>
<keyword evidence="2" id="KW-0175">Coiled coil</keyword>
<protein>
    <recommendedName>
        <fullName evidence="9">Hemolysin D</fullName>
    </recommendedName>
</protein>
<keyword evidence="4" id="KW-1133">Transmembrane helix</keyword>
<evidence type="ECO:0000256" key="1">
    <source>
        <dbReference type="ARBA" id="ARBA00004196"/>
    </source>
</evidence>
<name>A0A2N3KXQ8_9PROT</name>
<dbReference type="GO" id="GO:0055085">
    <property type="term" value="P:transmembrane transport"/>
    <property type="evidence" value="ECO:0007669"/>
    <property type="project" value="InterPro"/>
</dbReference>
<dbReference type="Pfam" id="PF25885">
    <property type="entry name" value="HH_EMRA"/>
    <property type="match status" value="1"/>
</dbReference>
<gene>
    <name evidence="7" type="ORF">COO20_03620</name>
</gene>
<dbReference type="Gene3D" id="1.10.287.470">
    <property type="entry name" value="Helix hairpin bin"/>
    <property type="match status" value="1"/>
</dbReference>
<dbReference type="RefSeq" id="WP_101264328.1">
    <property type="nucleotide sequence ID" value="NZ_NWTK01000002.1"/>
</dbReference>
<dbReference type="Pfam" id="PF25990">
    <property type="entry name" value="Beta-barrel_YknX"/>
    <property type="match status" value="1"/>
</dbReference>
<dbReference type="InterPro" id="IPR050739">
    <property type="entry name" value="MFP"/>
</dbReference>
<comment type="caution">
    <text evidence="7">The sequence shown here is derived from an EMBL/GenBank/DDBJ whole genome shotgun (WGS) entry which is preliminary data.</text>
</comment>
<feature type="coiled-coil region" evidence="2">
    <location>
        <begin position="106"/>
        <end position="140"/>
    </location>
</feature>
<organism evidence="7 8">
    <name type="scientific">Thalassospira marina</name>
    <dbReference type="NCBI Taxonomy" id="2048283"/>
    <lineage>
        <taxon>Bacteria</taxon>
        <taxon>Pseudomonadati</taxon>
        <taxon>Pseudomonadota</taxon>
        <taxon>Alphaproteobacteria</taxon>
        <taxon>Rhodospirillales</taxon>
        <taxon>Thalassospiraceae</taxon>
        <taxon>Thalassospira</taxon>
    </lineage>
</organism>
<keyword evidence="4" id="KW-0812">Transmembrane</keyword>
<evidence type="ECO:0000313" key="7">
    <source>
        <dbReference type="EMBL" id="PKR55280.1"/>
    </source>
</evidence>
<proteinExistence type="predicted"/>
<dbReference type="AlphaFoldDB" id="A0A2N3KXQ8"/>
<dbReference type="InterPro" id="IPR058636">
    <property type="entry name" value="Beta-barrel_YknX"/>
</dbReference>
<feature type="transmembrane region" description="Helical" evidence="4">
    <location>
        <begin position="31"/>
        <end position="49"/>
    </location>
</feature>
<dbReference type="InterPro" id="IPR058633">
    <property type="entry name" value="EmrA/FarA_HH"/>
</dbReference>
<evidence type="ECO:0008006" key="9">
    <source>
        <dbReference type="Google" id="ProtNLM"/>
    </source>
</evidence>